<sequence>MALTLGKLISGVPNTRVVCNPFYYQRNFSLVSFILKRPGCCVGMSFVDSFPIHATLDWKWANVATHRGVSLNLADLSCCSRSLSSWNRSYGVPVKHHLAPKLQSFAANVHNPRQSLMSASATSDDSQSTTQADAASVLQSNESMAEFDEEISEDALHALREFDMVNEDLEGENQRIADVARTGRRSKKMCYYFTQGLCTLMEDENHTDKFSHVYPELKVRSADLKRVKEQPFEFYLVLDLEGRVEILEFPVLLINAQTLEVVDRFHRFVRPVIMTEERQAEYIKGKYGRWGLDRVWHDTAIPFTEVLNAFESWMESHSLYNPEDPSKLTRAAFVTCGNWDVKTKIPEQCRDSGIELKPYFNEWINLKDIYYNFYRRRAGGMLAMLKGLNIPLTGTHHVGLDDAHNIAQILQRMLAHGAIVRISAKRKVSDPKAVRWTFSNRVK</sequence>
<keyword evidence="1" id="KW-0540">Nuclease</keyword>
<keyword evidence="3" id="KW-0269">Exonuclease</keyword>
<keyword evidence="2" id="KW-0378">Hydrolase</keyword>
<feature type="compositionally biased region" description="Low complexity" evidence="4">
    <location>
        <begin position="118"/>
        <end position="135"/>
    </location>
</feature>
<organism evidence="6">
    <name type="scientific">Physcomitrium patens</name>
    <name type="common">Spreading-leaved earth moss</name>
    <name type="synonym">Physcomitrella patens</name>
    <dbReference type="NCBI Taxonomy" id="3218"/>
    <lineage>
        <taxon>Eukaryota</taxon>
        <taxon>Viridiplantae</taxon>
        <taxon>Streptophyta</taxon>
        <taxon>Embryophyta</taxon>
        <taxon>Bryophyta</taxon>
        <taxon>Bryophytina</taxon>
        <taxon>Bryopsida</taxon>
        <taxon>Funariidae</taxon>
        <taxon>Funariales</taxon>
        <taxon>Funariaceae</taxon>
        <taxon>Physcomitrium</taxon>
    </lineage>
</organism>
<reference evidence="7" key="3">
    <citation type="submission" date="2020-12" db="UniProtKB">
        <authorList>
            <consortium name="EnsemblPlants"/>
        </authorList>
    </citation>
    <scope>IDENTIFICATION</scope>
</reference>
<dbReference type="CDD" id="cd06133">
    <property type="entry name" value="ERI-1_3'hExo_like"/>
    <property type="match status" value="1"/>
</dbReference>
<dbReference type="RefSeq" id="XP_024367178.1">
    <property type="nucleotide sequence ID" value="XM_024511410.2"/>
</dbReference>
<gene>
    <name evidence="7" type="primary">LOC112278225</name>
    <name evidence="6" type="ORF">PHYPA_030947</name>
</gene>
<reference evidence="6 8" key="1">
    <citation type="journal article" date="2008" name="Science">
        <title>The Physcomitrella genome reveals evolutionary insights into the conquest of land by plants.</title>
        <authorList>
            <person name="Rensing S."/>
            <person name="Lang D."/>
            <person name="Zimmer A."/>
            <person name="Terry A."/>
            <person name="Salamov A."/>
            <person name="Shapiro H."/>
            <person name="Nishiyama T."/>
            <person name="Perroud P.-F."/>
            <person name="Lindquist E."/>
            <person name="Kamisugi Y."/>
            <person name="Tanahashi T."/>
            <person name="Sakakibara K."/>
            <person name="Fujita T."/>
            <person name="Oishi K."/>
            <person name="Shin-I T."/>
            <person name="Kuroki Y."/>
            <person name="Toyoda A."/>
            <person name="Suzuki Y."/>
            <person name="Hashimoto A."/>
            <person name="Yamaguchi K."/>
            <person name="Sugano A."/>
            <person name="Kohara Y."/>
            <person name="Fujiyama A."/>
            <person name="Anterola A."/>
            <person name="Aoki S."/>
            <person name="Ashton N."/>
            <person name="Barbazuk W.B."/>
            <person name="Barker E."/>
            <person name="Bennetzen J."/>
            <person name="Bezanilla M."/>
            <person name="Blankenship R."/>
            <person name="Cho S.H."/>
            <person name="Dutcher S."/>
            <person name="Estelle M."/>
            <person name="Fawcett J.A."/>
            <person name="Gundlach H."/>
            <person name="Hanada K."/>
            <person name="Heyl A."/>
            <person name="Hicks K.A."/>
            <person name="Hugh J."/>
            <person name="Lohr M."/>
            <person name="Mayer K."/>
            <person name="Melkozernov A."/>
            <person name="Murata T."/>
            <person name="Nelson D."/>
            <person name="Pils B."/>
            <person name="Prigge M."/>
            <person name="Reiss B."/>
            <person name="Renner T."/>
            <person name="Rombauts S."/>
            <person name="Rushton P."/>
            <person name="Sanderfoot A."/>
            <person name="Schween G."/>
            <person name="Shiu S.-H."/>
            <person name="Stueber K."/>
            <person name="Theodoulou F.L."/>
            <person name="Tu H."/>
            <person name="Van de Peer Y."/>
            <person name="Verrier P.J."/>
            <person name="Waters E."/>
            <person name="Wood A."/>
            <person name="Yang L."/>
            <person name="Cove D."/>
            <person name="Cuming A."/>
            <person name="Hasebe M."/>
            <person name="Lucas S."/>
            <person name="Mishler D.B."/>
            <person name="Reski R."/>
            <person name="Grigoriev I."/>
            <person name="Quatrano R.S."/>
            <person name="Boore J.L."/>
        </authorList>
    </citation>
    <scope>NUCLEOTIDE SEQUENCE [LARGE SCALE GENOMIC DNA]</scope>
    <source>
        <strain evidence="7 8">cv. Gransden 2004</strain>
    </source>
</reference>
<dbReference type="PANTHER" id="PTHR23044">
    <property type="entry name" value="3'-5' EXONUCLEASE ERI1-RELATED"/>
    <property type="match status" value="1"/>
</dbReference>
<evidence type="ECO:0000256" key="4">
    <source>
        <dbReference type="SAM" id="MobiDB-lite"/>
    </source>
</evidence>
<dbReference type="InterPro" id="IPR051274">
    <property type="entry name" value="3-5_Exoribonuclease"/>
</dbReference>
<reference evidence="6 8" key="2">
    <citation type="journal article" date="2018" name="Plant J.">
        <title>The Physcomitrella patens chromosome-scale assembly reveals moss genome structure and evolution.</title>
        <authorList>
            <person name="Lang D."/>
            <person name="Ullrich K.K."/>
            <person name="Murat F."/>
            <person name="Fuchs J."/>
            <person name="Jenkins J."/>
            <person name="Haas F.B."/>
            <person name="Piednoel M."/>
            <person name="Gundlach H."/>
            <person name="Van Bel M."/>
            <person name="Meyberg R."/>
            <person name="Vives C."/>
            <person name="Morata J."/>
            <person name="Symeonidi A."/>
            <person name="Hiss M."/>
            <person name="Muchero W."/>
            <person name="Kamisugi Y."/>
            <person name="Saleh O."/>
            <person name="Blanc G."/>
            <person name="Decker E.L."/>
            <person name="van Gessel N."/>
            <person name="Grimwood J."/>
            <person name="Hayes R.D."/>
            <person name="Graham S.W."/>
            <person name="Gunter L.E."/>
            <person name="McDaniel S.F."/>
            <person name="Hoernstein S.N.W."/>
            <person name="Larsson A."/>
            <person name="Li F.W."/>
            <person name="Perroud P.F."/>
            <person name="Phillips J."/>
            <person name="Ranjan P."/>
            <person name="Rokshar D.S."/>
            <person name="Rothfels C.J."/>
            <person name="Schneider L."/>
            <person name="Shu S."/>
            <person name="Stevenson D.W."/>
            <person name="Thummler F."/>
            <person name="Tillich M."/>
            <person name="Villarreal Aguilar J.C."/>
            <person name="Widiez T."/>
            <person name="Wong G.K."/>
            <person name="Wymore A."/>
            <person name="Zhang Y."/>
            <person name="Zimmer A.D."/>
            <person name="Quatrano R.S."/>
            <person name="Mayer K.F.X."/>
            <person name="Goodstein D."/>
            <person name="Casacuberta J.M."/>
            <person name="Vandepoele K."/>
            <person name="Reski R."/>
            <person name="Cuming A.C."/>
            <person name="Tuskan G.A."/>
            <person name="Maumus F."/>
            <person name="Salse J."/>
            <person name="Schmutz J."/>
            <person name="Rensing S.A."/>
        </authorList>
    </citation>
    <scope>NUCLEOTIDE SEQUENCE [LARGE SCALE GENOMIC DNA]</scope>
    <source>
        <strain evidence="7 8">cv. Gransden 2004</strain>
    </source>
</reference>
<evidence type="ECO:0000256" key="1">
    <source>
        <dbReference type="ARBA" id="ARBA00022722"/>
    </source>
</evidence>
<feature type="domain" description="Exonuclease" evidence="5">
    <location>
        <begin position="241"/>
        <end position="410"/>
    </location>
</feature>
<dbReference type="GO" id="GO:0035194">
    <property type="term" value="P:regulatory ncRNA-mediated post-transcriptional gene silencing"/>
    <property type="evidence" value="ECO:0007669"/>
    <property type="project" value="EnsemblPlants"/>
</dbReference>
<dbReference type="EnsemblPlants" id="Pp3c27_5050V3.2">
    <property type="protein sequence ID" value="Pp3c27_5050V3.2"/>
    <property type="gene ID" value="Pp3c27_5050"/>
</dbReference>
<dbReference type="KEGG" id="ppp:112278225"/>
<protein>
    <recommendedName>
        <fullName evidence="5">Exonuclease domain-containing protein</fullName>
    </recommendedName>
</protein>
<dbReference type="GeneID" id="112278225"/>
<dbReference type="Gramene" id="Pp3c27_5050V3.1">
    <property type="protein sequence ID" value="Pp3c27_5050V3.1"/>
    <property type="gene ID" value="Pp3c27_5050"/>
</dbReference>
<evidence type="ECO:0000256" key="2">
    <source>
        <dbReference type="ARBA" id="ARBA00022801"/>
    </source>
</evidence>
<dbReference type="OrthoDB" id="448399at2759"/>
<dbReference type="Pfam" id="PF00929">
    <property type="entry name" value="RNase_T"/>
    <property type="match status" value="1"/>
</dbReference>
<dbReference type="PANTHER" id="PTHR23044:SF61">
    <property type="entry name" value="3'-5' EXORIBONUCLEASE 1-RELATED"/>
    <property type="match status" value="1"/>
</dbReference>
<dbReference type="PaxDb" id="3218-PP1S276_83V6.1"/>
<keyword evidence="8" id="KW-1185">Reference proteome</keyword>
<dbReference type="STRING" id="3218.A0A2K1IAR0"/>
<dbReference type="Gramene" id="Pp3c27_5050V3.2">
    <property type="protein sequence ID" value="Pp3c27_5050V3.2"/>
    <property type="gene ID" value="Pp3c27_5050"/>
</dbReference>
<dbReference type="GO" id="GO:0003676">
    <property type="term" value="F:nucleic acid binding"/>
    <property type="evidence" value="ECO:0007669"/>
    <property type="project" value="InterPro"/>
</dbReference>
<evidence type="ECO:0000313" key="7">
    <source>
        <dbReference type="EnsemblPlants" id="Pp3c27_5050V3.1"/>
    </source>
</evidence>
<evidence type="ECO:0000313" key="8">
    <source>
        <dbReference type="Proteomes" id="UP000006727"/>
    </source>
</evidence>
<dbReference type="InterPro" id="IPR012337">
    <property type="entry name" value="RNaseH-like_sf"/>
</dbReference>
<dbReference type="Proteomes" id="UP000006727">
    <property type="component" value="Chromosome 27"/>
</dbReference>
<evidence type="ECO:0000313" key="6">
    <source>
        <dbReference type="EMBL" id="PNR26372.1"/>
    </source>
</evidence>
<evidence type="ECO:0000256" key="3">
    <source>
        <dbReference type="ARBA" id="ARBA00022839"/>
    </source>
</evidence>
<feature type="region of interest" description="Disordered" evidence="4">
    <location>
        <begin position="116"/>
        <end position="135"/>
    </location>
</feature>
<dbReference type="GO" id="GO:0016891">
    <property type="term" value="F:RNA endonuclease activity producing 5'-phosphomonoesters, hydrolytic mechanism"/>
    <property type="evidence" value="ECO:0007669"/>
    <property type="project" value="EnsemblPlants"/>
</dbReference>
<dbReference type="InterPro" id="IPR047201">
    <property type="entry name" value="ERI-1_3'hExo-like"/>
</dbReference>
<dbReference type="SUPFAM" id="SSF53098">
    <property type="entry name" value="Ribonuclease H-like"/>
    <property type="match status" value="1"/>
</dbReference>
<dbReference type="EnsemblPlants" id="Pp3c27_5050V3.1">
    <property type="protein sequence ID" value="Pp3c27_5050V3.1"/>
    <property type="gene ID" value="Pp3c27_5050"/>
</dbReference>
<dbReference type="FunCoup" id="A0A2K1IAR0">
    <property type="interactions" value="3463"/>
</dbReference>
<evidence type="ECO:0000259" key="5">
    <source>
        <dbReference type="Pfam" id="PF00929"/>
    </source>
</evidence>
<dbReference type="GO" id="GO:0000175">
    <property type="term" value="F:3'-5'-RNA exonuclease activity"/>
    <property type="evidence" value="ECO:0007669"/>
    <property type="project" value="InterPro"/>
</dbReference>
<dbReference type="InterPro" id="IPR036397">
    <property type="entry name" value="RNaseH_sf"/>
</dbReference>
<accession>A0A2K1IAR0</accession>
<dbReference type="EMBL" id="ABEU02000027">
    <property type="protein sequence ID" value="PNR26372.1"/>
    <property type="molecule type" value="Genomic_DNA"/>
</dbReference>
<dbReference type="InterPro" id="IPR013520">
    <property type="entry name" value="Ribonucl_H"/>
</dbReference>
<dbReference type="AlphaFoldDB" id="A0A2K1IAR0"/>
<proteinExistence type="predicted"/>
<dbReference type="Gene3D" id="3.30.420.10">
    <property type="entry name" value="Ribonuclease H-like superfamily/Ribonuclease H"/>
    <property type="match status" value="1"/>
</dbReference>
<name>A0A2K1IAR0_PHYPA</name>